<evidence type="ECO:0000256" key="2">
    <source>
        <dbReference type="ARBA" id="ARBA00023002"/>
    </source>
</evidence>
<feature type="active site" evidence="3">
    <location>
        <position position="261"/>
    </location>
</feature>
<dbReference type="GO" id="GO:0016620">
    <property type="term" value="F:oxidoreductase activity, acting on the aldehyde or oxo group of donors, NAD or NADP as acceptor"/>
    <property type="evidence" value="ECO:0007669"/>
    <property type="project" value="InterPro"/>
</dbReference>
<comment type="similarity">
    <text evidence="1 4">Belongs to the aldehyde dehydrogenase family.</text>
</comment>
<dbReference type="PANTHER" id="PTHR42804:SF1">
    <property type="entry name" value="ALDEHYDE DEHYDROGENASE-RELATED"/>
    <property type="match status" value="1"/>
</dbReference>
<gene>
    <name evidence="6" type="ORF">EGT67_08365</name>
</gene>
<dbReference type="OrthoDB" id="6882680at2"/>
<dbReference type="InterPro" id="IPR016163">
    <property type="entry name" value="Ald_DH_C"/>
</dbReference>
<proteinExistence type="inferred from homology"/>
<dbReference type="AlphaFoldDB" id="A0A3S3ZWZ4"/>
<evidence type="ECO:0000256" key="4">
    <source>
        <dbReference type="RuleBase" id="RU003345"/>
    </source>
</evidence>
<dbReference type="InterPro" id="IPR015590">
    <property type="entry name" value="Aldehyde_DH_dom"/>
</dbReference>
<evidence type="ECO:0000313" key="7">
    <source>
        <dbReference type="Proteomes" id="UP000286208"/>
    </source>
</evidence>
<evidence type="ECO:0000259" key="5">
    <source>
        <dbReference type="Pfam" id="PF00171"/>
    </source>
</evidence>
<evidence type="ECO:0000256" key="1">
    <source>
        <dbReference type="ARBA" id="ARBA00009986"/>
    </source>
</evidence>
<dbReference type="Proteomes" id="UP000286208">
    <property type="component" value="Unassembled WGS sequence"/>
</dbReference>
<keyword evidence="2 4" id="KW-0560">Oxidoreductase</keyword>
<dbReference type="SUPFAM" id="SSF53720">
    <property type="entry name" value="ALDH-like"/>
    <property type="match status" value="1"/>
</dbReference>
<name>A0A3S3ZWZ4_9NOCA</name>
<dbReference type="EMBL" id="RKLP01000003">
    <property type="protein sequence ID" value="RVW10205.1"/>
    <property type="molecule type" value="Genomic_DNA"/>
</dbReference>
<feature type="domain" description="Aldehyde dehydrogenase" evidence="5">
    <location>
        <begin position="23"/>
        <end position="485"/>
    </location>
</feature>
<protein>
    <submittedName>
        <fullName evidence="6">Aldehyde dehydrogenase</fullName>
    </submittedName>
</protein>
<comment type="caution">
    <text evidence="6">The sequence shown here is derived from an EMBL/GenBank/DDBJ whole genome shotgun (WGS) entry which is preliminary data.</text>
</comment>
<dbReference type="Gene3D" id="3.40.309.10">
    <property type="entry name" value="Aldehyde Dehydrogenase, Chain A, domain 2"/>
    <property type="match status" value="1"/>
</dbReference>
<dbReference type="Pfam" id="PF00171">
    <property type="entry name" value="Aldedh"/>
    <property type="match status" value="1"/>
</dbReference>
<sequence>MTGLINANETVKHPGRLFIGGEWVEPSTPARFDVVNPATEDVFLTVAEADAQDVSRAVDAARAAFDRGPWARMTHAERAPYIHAIGAAIRDRSAELGRIWTSEMGILAAVSTYASAQSGDVFDYYAGLADSYEWVERHRPSSGNGVGLLVREPVGVVAAIIPWNSPLGLIANKVAPALIAGCTVVVKASPEAPGAAYVFAEIVEACGLPAGVVNVVTAEREVSELVVRNPGIDKVTFTGSTAAGRRIASLCGERIARCTLELGGKSAGVILDDYDLATAAQSIAQSARLMTGQVCASLTRIVVSRPRHDEFVDALGAAMSAIRVGDPFDPETEMGPLAMSRQLDKVEGLIAKGCEEGARLVAGGRRPANLERGFFIEPTVFGNVDNNSTIAREEIFGPVVSVIAADDENHAVDIANDTIYGLNASVFTNDIERAWAVSRQLRSGTVGHNGFRTDFGIAFGGFKQSGIGREGGLDGLQPYLEAKTVLLDSMPASAEKVDNLR</sequence>
<reference evidence="6 7" key="1">
    <citation type="submission" date="2018-11" db="EMBL/GenBank/DDBJ databases">
        <title>Rhodococcus spongicola sp. nov. and Rhodococcus xishaensis sp. nov. from marine sponges.</title>
        <authorList>
            <person name="Li L."/>
            <person name="Lin H.W."/>
        </authorList>
    </citation>
    <scope>NUCLEOTIDE SEQUENCE [LARGE SCALE GENOMIC DNA]</scope>
    <source>
        <strain evidence="6 7">CCTCC AB2014297</strain>
    </source>
</reference>
<dbReference type="InterPro" id="IPR016161">
    <property type="entry name" value="Ald_DH/histidinol_DH"/>
</dbReference>
<organism evidence="6 7">
    <name type="scientific">Prescottella agglutinans</name>
    <dbReference type="NCBI Taxonomy" id="1644129"/>
    <lineage>
        <taxon>Bacteria</taxon>
        <taxon>Bacillati</taxon>
        <taxon>Actinomycetota</taxon>
        <taxon>Actinomycetes</taxon>
        <taxon>Mycobacteriales</taxon>
        <taxon>Nocardiaceae</taxon>
        <taxon>Prescottella</taxon>
    </lineage>
</organism>
<dbReference type="FunFam" id="3.40.605.10:FF:000007">
    <property type="entry name" value="NAD/NADP-dependent betaine aldehyde dehydrogenase"/>
    <property type="match status" value="1"/>
</dbReference>
<dbReference type="InterPro" id="IPR029510">
    <property type="entry name" value="Ald_DH_CS_GLU"/>
</dbReference>
<dbReference type="PANTHER" id="PTHR42804">
    <property type="entry name" value="ALDEHYDE DEHYDROGENASE"/>
    <property type="match status" value="1"/>
</dbReference>
<dbReference type="RefSeq" id="WP_127915598.1">
    <property type="nucleotide sequence ID" value="NZ_RKLP01000003.1"/>
</dbReference>
<keyword evidence="7" id="KW-1185">Reference proteome</keyword>
<dbReference type="CDD" id="cd07139">
    <property type="entry name" value="ALDH_AldA-Rv0768"/>
    <property type="match status" value="1"/>
</dbReference>
<dbReference type="Gene3D" id="3.40.605.10">
    <property type="entry name" value="Aldehyde Dehydrogenase, Chain A, domain 1"/>
    <property type="match status" value="1"/>
</dbReference>
<evidence type="ECO:0000313" key="6">
    <source>
        <dbReference type="EMBL" id="RVW10205.1"/>
    </source>
</evidence>
<dbReference type="PROSITE" id="PS00687">
    <property type="entry name" value="ALDEHYDE_DEHYDR_GLU"/>
    <property type="match status" value="1"/>
</dbReference>
<dbReference type="FunFam" id="3.40.309.10:FF:000009">
    <property type="entry name" value="Aldehyde dehydrogenase A"/>
    <property type="match status" value="1"/>
</dbReference>
<accession>A0A3S3ZWZ4</accession>
<evidence type="ECO:0000256" key="3">
    <source>
        <dbReference type="PROSITE-ProRule" id="PRU10007"/>
    </source>
</evidence>
<dbReference type="InterPro" id="IPR016162">
    <property type="entry name" value="Ald_DH_N"/>
</dbReference>